<dbReference type="EMBL" id="NIDE01000014">
    <property type="protein sequence ID" value="OWK38122.1"/>
    <property type="molecule type" value="Genomic_DNA"/>
</dbReference>
<keyword evidence="3" id="KW-1185">Reference proteome</keyword>
<dbReference type="RefSeq" id="WP_088257954.1">
    <property type="nucleotide sequence ID" value="NZ_NIDE01000014.1"/>
</dbReference>
<dbReference type="InterPro" id="IPR001173">
    <property type="entry name" value="Glyco_trans_2-like"/>
</dbReference>
<dbReference type="InterPro" id="IPR007072">
    <property type="entry name" value="RNMT_CmcI"/>
</dbReference>
<organism evidence="2 3">
    <name type="scientific">Fimbriiglobus ruber</name>
    <dbReference type="NCBI Taxonomy" id="1908690"/>
    <lineage>
        <taxon>Bacteria</taxon>
        <taxon>Pseudomonadati</taxon>
        <taxon>Planctomycetota</taxon>
        <taxon>Planctomycetia</taxon>
        <taxon>Gemmatales</taxon>
        <taxon>Gemmataceae</taxon>
        <taxon>Fimbriiglobus</taxon>
    </lineage>
</organism>
<evidence type="ECO:0000313" key="3">
    <source>
        <dbReference type="Proteomes" id="UP000214646"/>
    </source>
</evidence>
<dbReference type="GO" id="GO:0008168">
    <property type="term" value="F:methyltransferase activity"/>
    <property type="evidence" value="ECO:0007669"/>
    <property type="project" value="InterPro"/>
</dbReference>
<dbReference type="GO" id="GO:0008610">
    <property type="term" value="P:lipid biosynthetic process"/>
    <property type="evidence" value="ECO:0007669"/>
    <property type="project" value="InterPro"/>
</dbReference>
<dbReference type="Pfam" id="PF04989">
    <property type="entry name" value="RMNT_CmcI"/>
    <property type="match status" value="1"/>
</dbReference>
<comment type="caution">
    <text evidence="2">The sequence shown here is derived from an EMBL/GenBank/DDBJ whole genome shotgun (WGS) entry which is preliminary data.</text>
</comment>
<sequence>MDRRDLTVGMATYNDFDGVYFTAMSLRAHHGIEHIVVVDNNPVGPIADALAGFCRSIKATYVPLASPQGTAPPRNAVFAHSKTSHTACVDSHVLLKPGAVDALVAHYAADPGSSDLIQGPMVYDWLTQEETHFSDVWRGEMWGTWGYDERARQDAAFDIPAMGLGLFATRTDAWLGFNPAFRGFGGEEWYIHLKYRNAGRRTLCLPALRWVHRFARPTANNGVTVGIAPYRVDKWDKVRNYIIGHRELGLPLDRVREHFCGPQVRFPASYFDMLEADVDARHPEEQRAAPAPRPVAAPPSVTVETHPAAAVLPAPAAPGPVVTTRKCCGAATQLAQEPVNLSLDAWYKLARETPHDINEHVAMLREYASRCKHVTEFGKRHGVSTVGLLHAQPETLVSINPAPYPEVPILEKLRGKTDFRFTAGDSPEADIAPTDMLFLDTVHTKARLAAELEKYAPLVGSYIALHDTLLYGEKGSDGGPGLLHAVRDFIREHPEWTVVYSATNNNGLMVLSRRDEDRQKPPGFWAKANNFRKHLTAHLAAGAPTTPPDEQSKRLELCLLCPIRAGGDGDEFKPNDPGVCTACGCPILKKIAWAEQNCPLGKWAAVKRPEAASTE</sequence>
<feature type="domain" description="Glycosyltransferase 2-like" evidence="1">
    <location>
        <begin position="7"/>
        <end position="132"/>
    </location>
</feature>
<dbReference type="AlphaFoldDB" id="A0A225D9I4"/>
<dbReference type="Proteomes" id="UP000214646">
    <property type="component" value="Unassembled WGS sequence"/>
</dbReference>
<dbReference type="Pfam" id="PF00535">
    <property type="entry name" value="Glycos_transf_2"/>
    <property type="match status" value="1"/>
</dbReference>
<dbReference type="CDD" id="cd00761">
    <property type="entry name" value="Glyco_tranf_GTA_type"/>
    <property type="match status" value="1"/>
</dbReference>
<reference evidence="3" key="1">
    <citation type="submission" date="2017-06" db="EMBL/GenBank/DDBJ databases">
        <title>Genome analysis of Fimbriiglobus ruber SP5, the first member of the order Planctomycetales with confirmed chitinolytic capability.</title>
        <authorList>
            <person name="Ravin N.V."/>
            <person name="Rakitin A.L."/>
            <person name="Ivanova A.A."/>
            <person name="Beletsky A.V."/>
            <person name="Kulichevskaya I.S."/>
            <person name="Mardanov A.V."/>
            <person name="Dedysh S.N."/>
        </authorList>
    </citation>
    <scope>NUCLEOTIDE SEQUENCE [LARGE SCALE GENOMIC DNA]</scope>
    <source>
        <strain evidence="3">SP5</strain>
    </source>
</reference>
<dbReference type="InterPro" id="IPR029044">
    <property type="entry name" value="Nucleotide-diphossugar_trans"/>
</dbReference>
<dbReference type="SUPFAM" id="SSF53448">
    <property type="entry name" value="Nucleotide-diphospho-sugar transferases"/>
    <property type="match status" value="1"/>
</dbReference>
<dbReference type="OrthoDB" id="198005at2"/>
<accession>A0A225D9I4</accession>
<gene>
    <name evidence="2" type="ORF">FRUB_07242</name>
</gene>
<evidence type="ECO:0000259" key="1">
    <source>
        <dbReference type="Pfam" id="PF00535"/>
    </source>
</evidence>
<protein>
    <recommendedName>
        <fullName evidence="1">Glycosyltransferase 2-like domain-containing protein</fullName>
    </recommendedName>
</protein>
<evidence type="ECO:0000313" key="2">
    <source>
        <dbReference type="EMBL" id="OWK38122.1"/>
    </source>
</evidence>
<dbReference type="Gene3D" id="3.90.550.10">
    <property type="entry name" value="Spore Coat Polysaccharide Biosynthesis Protein SpsA, Chain A"/>
    <property type="match status" value="1"/>
</dbReference>
<name>A0A225D9I4_9BACT</name>
<proteinExistence type="predicted"/>